<dbReference type="NCBIfam" id="TIGR01241">
    <property type="entry name" value="FtsH_fam"/>
    <property type="match status" value="1"/>
</dbReference>
<comment type="subunit">
    <text evidence="15">Homohexamer.</text>
</comment>
<keyword evidence="4 15" id="KW-0645">Protease</keyword>
<keyword evidence="8 15" id="KW-0378">Hydrolase</keyword>
<evidence type="ECO:0000256" key="1">
    <source>
        <dbReference type="ARBA" id="ARBA00004370"/>
    </source>
</evidence>
<evidence type="ECO:0000256" key="6">
    <source>
        <dbReference type="ARBA" id="ARBA00022723"/>
    </source>
</evidence>
<feature type="transmembrane region" description="Helical" evidence="15">
    <location>
        <begin position="107"/>
        <end position="127"/>
    </location>
</feature>
<keyword evidence="11 15" id="KW-1133">Transmembrane helix</keyword>
<sequence>MNSIFRNIVLWIMIALCLVALFSIFQAPSIVQDGVKDLSYSQFMKDLDAGHIRKVSIVGQHITGSYVQGESSFQTYIPVISGNFLDKLQEKDVEIYSKPMSDGSSGLMSYLSSWFPLVFIVLVWMFFMRQIQGGGARGAMGFGKSRAKLLTENNDRVTFEDVAGVDEAKADLQEIVDFLCDPQKFKRLGGRIPHGILLVGPPGTGKTLLARAVAGEANVPFFTISGSDFVEMFVGVGASRVRDMFEKAKNNASCIVFIDEIDAVGRNRGVGLGGGNDEREQTLNQLLVEMDGFESSEGVILIAATNRPDVLDPALLRPGRFDRQIVVPNPDIIGRERILKVHSRNVPLAPNVVLKVLARGTPGFSGADLRNLINEAAIMAAHRNRCVVTMQEFEDAKDKILMGAERRSTAMTEAEKKITAYHEAGHALVASNVPEADPLHKATIIPRGKAMGMVMQLPESDRHSMTYKWMISRLSILMGGRVAEEITFGKDNVTSGAVSDIEYATKLARVMVTQFGFSDLLGRVAYEEAQQEGSFHNPFSRSRTISEATAQKIDQEVFRLIEDAYQNALRILQEKHDNFIAIAEALLEYETLSGQEIASLIKGEAINRPLEDDDTFLLRSSVPESGIQTSEITHSKEDENSQQSDDSNSVKEEQKESNDS</sequence>
<dbReference type="Gene3D" id="3.40.50.300">
    <property type="entry name" value="P-loop containing nucleotide triphosphate hydrolases"/>
    <property type="match status" value="1"/>
</dbReference>
<evidence type="ECO:0000256" key="12">
    <source>
        <dbReference type="ARBA" id="ARBA00023049"/>
    </source>
</evidence>
<dbReference type="PANTHER" id="PTHR23076">
    <property type="entry name" value="METALLOPROTEASE M41 FTSH"/>
    <property type="match status" value="1"/>
</dbReference>
<keyword evidence="3 15" id="KW-1003">Cell membrane</keyword>
<feature type="compositionally biased region" description="Basic and acidic residues" evidence="17">
    <location>
        <begin position="648"/>
        <end position="660"/>
    </location>
</feature>
<dbReference type="PROSITE" id="PS00674">
    <property type="entry name" value="AAA"/>
    <property type="match status" value="1"/>
</dbReference>
<evidence type="ECO:0000256" key="7">
    <source>
        <dbReference type="ARBA" id="ARBA00022741"/>
    </source>
</evidence>
<dbReference type="Gene3D" id="3.30.720.210">
    <property type="match status" value="1"/>
</dbReference>
<keyword evidence="12 15" id="KW-0482">Metalloprotease</keyword>
<proteinExistence type="inferred from homology"/>
<dbReference type="InterPro" id="IPR003593">
    <property type="entry name" value="AAA+_ATPase"/>
</dbReference>
<dbReference type="InterPro" id="IPR003959">
    <property type="entry name" value="ATPase_AAA_core"/>
</dbReference>
<evidence type="ECO:0000256" key="10">
    <source>
        <dbReference type="ARBA" id="ARBA00022840"/>
    </source>
</evidence>
<dbReference type="InterPro" id="IPR011546">
    <property type="entry name" value="Pept_M41_FtsH_extracell"/>
</dbReference>
<feature type="binding site" evidence="15">
    <location>
        <position position="426"/>
    </location>
    <ligand>
        <name>Zn(2+)</name>
        <dbReference type="ChEBI" id="CHEBI:29105"/>
        <note>catalytic</note>
    </ligand>
</feature>
<evidence type="ECO:0000256" key="9">
    <source>
        <dbReference type="ARBA" id="ARBA00022833"/>
    </source>
</evidence>
<dbReference type="Gene3D" id="1.10.8.60">
    <property type="match status" value="1"/>
</dbReference>
<feature type="compositionally biased region" description="Polar residues" evidence="17">
    <location>
        <begin position="622"/>
        <end position="632"/>
    </location>
</feature>
<dbReference type="GO" id="GO:0004222">
    <property type="term" value="F:metalloendopeptidase activity"/>
    <property type="evidence" value="ECO:0007669"/>
    <property type="project" value="InterPro"/>
</dbReference>
<dbReference type="InterPro" id="IPR037219">
    <property type="entry name" value="Peptidase_M41-like"/>
</dbReference>
<evidence type="ECO:0000256" key="16">
    <source>
        <dbReference type="RuleBase" id="RU003651"/>
    </source>
</evidence>
<feature type="binding site" evidence="15">
    <location>
        <position position="500"/>
    </location>
    <ligand>
        <name>Zn(2+)</name>
        <dbReference type="ChEBI" id="CHEBI:29105"/>
        <note>catalytic</note>
    </ligand>
</feature>
<dbReference type="Pfam" id="PF17862">
    <property type="entry name" value="AAA_lid_3"/>
    <property type="match status" value="1"/>
</dbReference>
<dbReference type="AlphaFoldDB" id="A0A937DLH5"/>
<keyword evidence="7 15" id="KW-0547">Nucleotide-binding</keyword>
<comment type="similarity">
    <text evidence="16">Belongs to the AAA ATPase family.</text>
</comment>
<dbReference type="CDD" id="cd19501">
    <property type="entry name" value="RecA-like_FtsH"/>
    <property type="match status" value="1"/>
</dbReference>
<dbReference type="InterPro" id="IPR000642">
    <property type="entry name" value="Peptidase_M41"/>
</dbReference>
<comment type="subcellular location">
    <subcellularLocation>
        <location evidence="15">Cell membrane</location>
        <topology evidence="15">Multi-pass membrane protein</topology>
        <orientation evidence="15">Cytoplasmic side</orientation>
    </subcellularLocation>
    <subcellularLocation>
        <location evidence="1">Membrane</location>
    </subcellularLocation>
</comment>
<keyword evidence="10 15" id="KW-0067">ATP-binding</keyword>
<evidence type="ECO:0000313" key="20">
    <source>
        <dbReference type="Proteomes" id="UP000736856"/>
    </source>
</evidence>
<dbReference type="InterPro" id="IPR041569">
    <property type="entry name" value="AAA_lid_3"/>
</dbReference>
<keyword evidence="13 15" id="KW-0472">Membrane</keyword>
<evidence type="ECO:0000256" key="8">
    <source>
        <dbReference type="ARBA" id="ARBA00022801"/>
    </source>
</evidence>
<dbReference type="InterPro" id="IPR027417">
    <property type="entry name" value="P-loop_NTPase"/>
</dbReference>
<dbReference type="EMBL" id="SEOL01000007">
    <property type="protein sequence ID" value="MBL0849223.1"/>
    <property type="molecule type" value="Genomic_DNA"/>
</dbReference>
<evidence type="ECO:0000256" key="2">
    <source>
        <dbReference type="ARBA" id="ARBA00010044"/>
    </source>
</evidence>
<comment type="similarity">
    <text evidence="2 15">In the C-terminal section; belongs to the peptidase M41 family.</text>
</comment>
<feature type="binding site" evidence="15">
    <location>
        <position position="422"/>
    </location>
    <ligand>
        <name>Zn(2+)</name>
        <dbReference type="ChEBI" id="CHEBI:29105"/>
        <note>catalytic</note>
    </ligand>
</feature>
<evidence type="ECO:0000313" key="19">
    <source>
        <dbReference type="EMBL" id="MBL0849223.1"/>
    </source>
</evidence>
<accession>A0A937DLH5</accession>
<comment type="caution">
    <text evidence="19">The sequence shown here is derived from an EMBL/GenBank/DDBJ whole genome shotgun (WGS) entry which is preliminary data.</text>
</comment>
<feature type="region of interest" description="Disordered" evidence="17">
    <location>
        <begin position="620"/>
        <end position="660"/>
    </location>
</feature>
<keyword evidence="6 15" id="KW-0479">Metal-binding</keyword>
<dbReference type="GO" id="GO:0004176">
    <property type="term" value="F:ATP-dependent peptidase activity"/>
    <property type="evidence" value="ECO:0007669"/>
    <property type="project" value="InterPro"/>
</dbReference>
<dbReference type="GO" id="GO:0016887">
    <property type="term" value="F:ATP hydrolysis activity"/>
    <property type="evidence" value="ECO:0007669"/>
    <property type="project" value="UniProtKB-UniRule"/>
</dbReference>
<keyword evidence="5 15" id="KW-0812">Transmembrane</keyword>
<dbReference type="GO" id="GO:0005524">
    <property type="term" value="F:ATP binding"/>
    <property type="evidence" value="ECO:0007669"/>
    <property type="project" value="UniProtKB-UniRule"/>
</dbReference>
<dbReference type="GO" id="GO:0030163">
    <property type="term" value="P:protein catabolic process"/>
    <property type="evidence" value="ECO:0007669"/>
    <property type="project" value="UniProtKB-UniRule"/>
</dbReference>
<evidence type="ECO:0000256" key="4">
    <source>
        <dbReference type="ARBA" id="ARBA00022670"/>
    </source>
</evidence>
<dbReference type="Pfam" id="PF01434">
    <property type="entry name" value="Peptidase_M41"/>
    <property type="match status" value="1"/>
</dbReference>
<feature type="domain" description="AAA+ ATPase" evidence="18">
    <location>
        <begin position="192"/>
        <end position="331"/>
    </location>
</feature>
<name>A0A937DLH5_9HYPH</name>
<evidence type="ECO:0000256" key="3">
    <source>
        <dbReference type="ARBA" id="ARBA00022475"/>
    </source>
</evidence>
<organism evidence="19 20">
    <name type="scientific">Candidatus Liberibacter ctenarytainae</name>
    <dbReference type="NCBI Taxonomy" id="2020335"/>
    <lineage>
        <taxon>Bacteria</taxon>
        <taxon>Pseudomonadati</taxon>
        <taxon>Pseudomonadota</taxon>
        <taxon>Alphaproteobacteria</taxon>
        <taxon>Hyphomicrobiales</taxon>
        <taxon>Rhizobiaceae</taxon>
        <taxon>Liberibacter</taxon>
    </lineage>
</organism>
<protein>
    <recommendedName>
        <fullName evidence="15">ATP-dependent zinc metalloprotease FtsH</fullName>
        <ecNumber evidence="15">3.4.24.-</ecNumber>
    </recommendedName>
</protein>
<dbReference type="Proteomes" id="UP000736856">
    <property type="component" value="Unassembled WGS sequence"/>
</dbReference>
<dbReference type="Gene3D" id="1.20.58.760">
    <property type="entry name" value="Peptidase M41"/>
    <property type="match status" value="1"/>
</dbReference>
<dbReference type="SUPFAM" id="SSF52540">
    <property type="entry name" value="P-loop containing nucleoside triphosphate hydrolases"/>
    <property type="match status" value="1"/>
</dbReference>
<dbReference type="GO" id="GO:0008270">
    <property type="term" value="F:zinc ion binding"/>
    <property type="evidence" value="ECO:0007669"/>
    <property type="project" value="UniProtKB-UniRule"/>
</dbReference>
<dbReference type="SUPFAM" id="SSF140990">
    <property type="entry name" value="FtsH protease domain-like"/>
    <property type="match status" value="1"/>
</dbReference>
<dbReference type="GO" id="GO:0005886">
    <property type="term" value="C:plasma membrane"/>
    <property type="evidence" value="ECO:0007669"/>
    <property type="project" value="UniProtKB-SubCell"/>
</dbReference>
<dbReference type="Pfam" id="PF00004">
    <property type="entry name" value="AAA"/>
    <property type="match status" value="1"/>
</dbReference>
<comment type="function">
    <text evidence="15">Acts as a processive, ATP-dependent zinc metallopeptidase for both cytoplasmic and membrane proteins. Plays a role in the quality control of integral membrane proteins.</text>
</comment>
<feature type="active site" evidence="15">
    <location>
        <position position="423"/>
    </location>
</feature>
<dbReference type="InterPro" id="IPR003960">
    <property type="entry name" value="ATPase_AAA_CS"/>
</dbReference>
<evidence type="ECO:0000256" key="17">
    <source>
        <dbReference type="SAM" id="MobiDB-lite"/>
    </source>
</evidence>
<evidence type="ECO:0000256" key="5">
    <source>
        <dbReference type="ARBA" id="ARBA00022692"/>
    </source>
</evidence>
<dbReference type="GO" id="GO:0006508">
    <property type="term" value="P:proteolysis"/>
    <property type="evidence" value="ECO:0007669"/>
    <property type="project" value="UniProtKB-KW"/>
</dbReference>
<dbReference type="FunFam" id="3.40.50.300:FF:000001">
    <property type="entry name" value="ATP-dependent zinc metalloprotease FtsH"/>
    <property type="match status" value="1"/>
</dbReference>
<dbReference type="FunFam" id="1.10.8.60:FF:000001">
    <property type="entry name" value="ATP-dependent zinc metalloprotease FtsH"/>
    <property type="match status" value="1"/>
</dbReference>
<evidence type="ECO:0000256" key="15">
    <source>
        <dbReference type="HAMAP-Rule" id="MF_01458"/>
    </source>
</evidence>
<dbReference type="Pfam" id="PF06480">
    <property type="entry name" value="FtsH_ext"/>
    <property type="match status" value="1"/>
</dbReference>
<comment type="caution">
    <text evidence="15">Lacks conserved residue(s) required for the propagation of feature annotation.</text>
</comment>
<dbReference type="SMART" id="SM00382">
    <property type="entry name" value="AAA"/>
    <property type="match status" value="1"/>
</dbReference>
<gene>
    <name evidence="15" type="primary">ftsH</name>
    <name evidence="19" type="ORF">EU981_04015</name>
</gene>
<comment type="similarity">
    <text evidence="14 15">In the central section; belongs to the AAA ATPase family.</text>
</comment>
<dbReference type="PANTHER" id="PTHR23076:SF97">
    <property type="entry name" value="ATP-DEPENDENT ZINC METALLOPROTEASE YME1L1"/>
    <property type="match status" value="1"/>
</dbReference>
<keyword evidence="9 15" id="KW-0862">Zinc</keyword>
<evidence type="ECO:0000256" key="14">
    <source>
        <dbReference type="ARBA" id="ARBA00061570"/>
    </source>
</evidence>
<comment type="cofactor">
    <cofactor evidence="15">
        <name>Zn(2+)</name>
        <dbReference type="ChEBI" id="CHEBI:29105"/>
    </cofactor>
    <text evidence="15">Binds 1 zinc ion per subunit.</text>
</comment>
<reference evidence="19" key="1">
    <citation type="submission" date="2019-02" db="EMBL/GenBank/DDBJ databases">
        <title>A novel Candidatus Liberibacter species associated with the New Zealand native fuchsia psyllid, Ctenarytaina fuchsiae.</title>
        <authorList>
            <person name="Thompson S.M."/>
            <person name="Jorgensen N."/>
            <person name="David C."/>
            <person name="Bulman S.R."/>
            <person name="Smith G.R."/>
        </authorList>
    </citation>
    <scope>NUCLEOTIDE SEQUENCE</scope>
    <source>
        <strain evidence="19">Oxford</strain>
    </source>
</reference>
<dbReference type="EC" id="3.4.24.-" evidence="15"/>
<dbReference type="HAMAP" id="MF_01458">
    <property type="entry name" value="FtsH"/>
    <property type="match status" value="1"/>
</dbReference>
<evidence type="ECO:0000256" key="13">
    <source>
        <dbReference type="ARBA" id="ARBA00023136"/>
    </source>
</evidence>
<evidence type="ECO:0000259" key="18">
    <source>
        <dbReference type="SMART" id="SM00382"/>
    </source>
</evidence>
<dbReference type="FunFam" id="1.20.58.760:FF:000001">
    <property type="entry name" value="ATP-dependent zinc metalloprotease FtsH"/>
    <property type="match status" value="1"/>
</dbReference>
<evidence type="ECO:0000256" key="11">
    <source>
        <dbReference type="ARBA" id="ARBA00022989"/>
    </source>
</evidence>
<dbReference type="InterPro" id="IPR005936">
    <property type="entry name" value="FtsH"/>
</dbReference>
<feature type="binding site" evidence="15">
    <location>
        <begin position="200"/>
        <end position="207"/>
    </location>
    <ligand>
        <name>ATP</name>
        <dbReference type="ChEBI" id="CHEBI:30616"/>
    </ligand>
</feature>